<protein>
    <submittedName>
        <fullName evidence="1">Uncharacterized protein</fullName>
    </submittedName>
</protein>
<proteinExistence type="predicted"/>
<gene>
    <name evidence="1" type="ORF">ACFQBQ_04520</name>
</gene>
<sequence length="353" mass="39667">MGAPQVSLLLRSPRLWWAYLALISNAPLMESLRCYDQVVCFDHPHQLSAEQLATTQRTKFLLIFWDGISDDQQLAEFTGSFPRTLDVDCVLVGDNGATSPHRFATHNLYAEGTFSFCPKSLRLDAPTRKQLRQTHMKSWLVPVKNVLKRSGSLSEALSLLFGARRVVFCGGYGLDKGVLGMFADRYRSKTSVLMTRCWSTGIQHESREAYVAHYGDDLLALQQAYASGEITAPCLAACVRLLDREYCIRHLQHTKVPFFVNQFGQKYIDVYTTPFYKQHIFLDFGSTVGNGNYPRRADLSYYGKTMIEVPLMDSAEAISQSIVDGSHTSRLHELWAPLLQHTALIFGAGPEAP</sequence>
<name>A0ABW1Z7A6_9BACT</name>
<accession>A0ABW1Z7A6</accession>
<evidence type="ECO:0000313" key="1">
    <source>
        <dbReference type="EMBL" id="MFC6644865.1"/>
    </source>
</evidence>
<keyword evidence="2" id="KW-1185">Reference proteome</keyword>
<organism evidence="1 2">
    <name type="scientific">Granulicella cerasi</name>
    <dbReference type="NCBI Taxonomy" id="741063"/>
    <lineage>
        <taxon>Bacteria</taxon>
        <taxon>Pseudomonadati</taxon>
        <taxon>Acidobacteriota</taxon>
        <taxon>Terriglobia</taxon>
        <taxon>Terriglobales</taxon>
        <taxon>Acidobacteriaceae</taxon>
        <taxon>Granulicella</taxon>
    </lineage>
</organism>
<reference evidence="2" key="1">
    <citation type="journal article" date="2019" name="Int. J. Syst. Evol. Microbiol.">
        <title>The Global Catalogue of Microorganisms (GCM) 10K type strain sequencing project: providing services to taxonomists for standard genome sequencing and annotation.</title>
        <authorList>
            <consortium name="The Broad Institute Genomics Platform"/>
            <consortium name="The Broad Institute Genome Sequencing Center for Infectious Disease"/>
            <person name="Wu L."/>
            <person name="Ma J."/>
        </authorList>
    </citation>
    <scope>NUCLEOTIDE SEQUENCE [LARGE SCALE GENOMIC DNA]</scope>
    <source>
        <strain evidence="2">CGMCC 1.16026</strain>
    </source>
</reference>
<comment type="caution">
    <text evidence="1">The sequence shown here is derived from an EMBL/GenBank/DDBJ whole genome shotgun (WGS) entry which is preliminary data.</text>
</comment>
<evidence type="ECO:0000313" key="2">
    <source>
        <dbReference type="Proteomes" id="UP001596391"/>
    </source>
</evidence>
<dbReference type="EMBL" id="JBHSWI010000001">
    <property type="protein sequence ID" value="MFC6644865.1"/>
    <property type="molecule type" value="Genomic_DNA"/>
</dbReference>
<dbReference type="Proteomes" id="UP001596391">
    <property type="component" value="Unassembled WGS sequence"/>
</dbReference>
<dbReference type="RefSeq" id="WP_263371280.1">
    <property type="nucleotide sequence ID" value="NZ_JAGSYD010000003.1"/>
</dbReference>